<comment type="similarity">
    <text evidence="1">Belongs to the glycosyl hydrolase 16 family.</text>
</comment>
<dbReference type="PROSITE" id="PS51762">
    <property type="entry name" value="GH16_2"/>
    <property type="match status" value="1"/>
</dbReference>
<dbReference type="GO" id="GO:0004553">
    <property type="term" value="F:hydrolase activity, hydrolyzing O-glycosyl compounds"/>
    <property type="evidence" value="ECO:0007669"/>
    <property type="project" value="InterPro"/>
</dbReference>
<dbReference type="InterPro" id="IPR050546">
    <property type="entry name" value="Glycosyl_Hydrlase_16"/>
</dbReference>
<dbReference type="RefSeq" id="WP_188936100.1">
    <property type="nucleotide sequence ID" value="NZ_BMJC01000005.1"/>
</dbReference>
<evidence type="ECO:0000256" key="2">
    <source>
        <dbReference type="ARBA" id="ARBA00022729"/>
    </source>
</evidence>
<evidence type="ECO:0000313" key="6">
    <source>
        <dbReference type="EMBL" id="GGB16338.1"/>
    </source>
</evidence>
<evidence type="ECO:0000256" key="1">
    <source>
        <dbReference type="ARBA" id="ARBA00006865"/>
    </source>
</evidence>
<dbReference type="SUPFAM" id="SSF49899">
    <property type="entry name" value="Concanavalin A-like lectins/glucanases"/>
    <property type="match status" value="1"/>
</dbReference>
<keyword evidence="4" id="KW-0106">Calcium</keyword>
<proteinExistence type="inferred from homology"/>
<reference evidence="6" key="1">
    <citation type="journal article" date="2014" name="Int. J. Syst. Evol. Microbiol.">
        <title>Complete genome sequence of Corynebacterium casei LMG S-19264T (=DSM 44701T), isolated from a smear-ripened cheese.</title>
        <authorList>
            <consortium name="US DOE Joint Genome Institute (JGI-PGF)"/>
            <person name="Walter F."/>
            <person name="Albersmeier A."/>
            <person name="Kalinowski J."/>
            <person name="Ruckert C."/>
        </authorList>
    </citation>
    <scope>NUCLEOTIDE SEQUENCE</scope>
    <source>
        <strain evidence="6">CGMCC 1.15448</strain>
    </source>
</reference>
<gene>
    <name evidence="6" type="ORF">GCM10011511_45180</name>
</gene>
<dbReference type="InterPro" id="IPR038081">
    <property type="entry name" value="CalX-like_sf"/>
</dbReference>
<evidence type="ECO:0000313" key="7">
    <source>
        <dbReference type="Proteomes" id="UP000607559"/>
    </source>
</evidence>
<dbReference type="GO" id="GO:0007154">
    <property type="term" value="P:cell communication"/>
    <property type="evidence" value="ECO:0007669"/>
    <property type="project" value="InterPro"/>
</dbReference>
<dbReference type="EMBL" id="BMJC01000005">
    <property type="protein sequence ID" value="GGB16338.1"/>
    <property type="molecule type" value="Genomic_DNA"/>
</dbReference>
<dbReference type="GO" id="GO:0005975">
    <property type="term" value="P:carbohydrate metabolic process"/>
    <property type="evidence" value="ECO:0007669"/>
    <property type="project" value="InterPro"/>
</dbReference>
<evidence type="ECO:0000259" key="5">
    <source>
        <dbReference type="PROSITE" id="PS51762"/>
    </source>
</evidence>
<dbReference type="GO" id="GO:0016020">
    <property type="term" value="C:membrane"/>
    <property type="evidence" value="ECO:0007669"/>
    <property type="project" value="InterPro"/>
</dbReference>
<protein>
    <recommendedName>
        <fullName evidence="5">GH16 domain-containing protein</fullName>
    </recommendedName>
</protein>
<dbReference type="PROSITE" id="PS51257">
    <property type="entry name" value="PROKAR_LIPOPROTEIN"/>
    <property type="match status" value="1"/>
</dbReference>
<dbReference type="InterPro" id="IPR003644">
    <property type="entry name" value="Calx_beta"/>
</dbReference>
<dbReference type="PANTHER" id="PTHR10963:SF55">
    <property type="entry name" value="GLYCOSIDE HYDROLASE FAMILY 16 PROTEIN"/>
    <property type="match status" value="1"/>
</dbReference>
<evidence type="ECO:0000256" key="3">
    <source>
        <dbReference type="ARBA" id="ARBA00022737"/>
    </source>
</evidence>
<reference evidence="6" key="2">
    <citation type="submission" date="2020-09" db="EMBL/GenBank/DDBJ databases">
        <authorList>
            <person name="Sun Q."/>
            <person name="Zhou Y."/>
        </authorList>
    </citation>
    <scope>NUCLEOTIDE SEQUENCE</scope>
    <source>
        <strain evidence="6">CGMCC 1.15448</strain>
    </source>
</reference>
<keyword evidence="7" id="KW-1185">Reference proteome</keyword>
<keyword evidence="2" id="KW-0732">Signal</keyword>
<dbReference type="Proteomes" id="UP000607559">
    <property type="component" value="Unassembled WGS sequence"/>
</dbReference>
<name>A0A8J2XVK3_9BACT</name>
<dbReference type="InterPro" id="IPR013320">
    <property type="entry name" value="ConA-like_dom_sf"/>
</dbReference>
<dbReference type="SMART" id="SM00237">
    <property type="entry name" value="Calx_beta"/>
    <property type="match status" value="1"/>
</dbReference>
<keyword evidence="3" id="KW-0677">Repeat</keyword>
<dbReference type="PANTHER" id="PTHR10963">
    <property type="entry name" value="GLYCOSYL HYDROLASE-RELATED"/>
    <property type="match status" value="1"/>
</dbReference>
<sequence>MRFLWIFLVLGVAACSKGSSGGGSTTGNQPSVKVSDVTQARQTQASAFRFYIDLSTASQQAVTVSYTTADGTAKAGADYTAASGTVTIPAGQTEVYVDVSVAGDSLRQADQTFYMQLSNPVNSTLGTSKATATIINSDLLYLPTDTTGYRTPKSYPGYTLVWSDEFNGNSLNTGDWNYEQGGNGWGNHELENYTNRTQNAFVSAGNLIIEARQESYSGSNYTSARLTTQGKRSFTFGRIDIRAKLPVAKGMWPALWMLGTDISSVPWPGCGETDIMELVGSNPNRVTGSLHWQQAGGSEGTYNNNYFLPSGQDFSQQFHVFSIVWQNNSVQFLVDDQVYVNGSSANVTSGTYPFNSPFFFIFNVAVGGDWPGSPDGTTNFPQRMYVDYVRVFQ</sequence>
<organism evidence="6 7">
    <name type="scientific">Puia dinghuensis</name>
    <dbReference type="NCBI Taxonomy" id="1792502"/>
    <lineage>
        <taxon>Bacteria</taxon>
        <taxon>Pseudomonadati</taxon>
        <taxon>Bacteroidota</taxon>
        <taxon>Chitinophagia</taxon>
        <taxon>Chitinophagales</taxon>
        <taxon>Chitinophagaceae</taxon>
        <taxon>Puia</taxon>
    </lineage>
</organism>
<dbReference type="CDD" id="cd08023">
    <property type="entry name" value="GH16_laminarinase_like"/>
    <property type="match status" value="1"/>
</dbReference>
<dbReference type="Pfam" id="PF03160">
    <property type="entry name" value="Calx-beta"/>
    <property type="match status" value="1"/>
</dbReference>
<feature type="domain" description="GH16" evidence="5">
    <location>
        <begin position="144"/>
        <end position="393"/>
    </location>
</feature>
<dbReference type="AlphaFoldDB" id="A0A8J2XVK3"/>
<evidence type="ECO:0000256" key="4">
    <source>
        <dbReference type="ARBA" id="ARBA00022837"/>
    </source>
</evidence>
<dbReference type="Gene3D" id="2.60.120.200">
    <property type="match status" value="1"/>
</dbReference>
<dbReference type="InterPro" id="IPR000757">
    <property type="entry name" value="Beta-glucanase-like"/>
</dbReference>
<comment type="caution">
    <text evidence="6">The sequence shown here is derived from an EMBL/GenBank/DDBJ whole genome shotgun (WGS) entry which is preliminary data.</text>
</comment>
<dbReference type="SUPFAM" id="SSF141072">
    <property type="entry name" value="CalX-like"/>
    <property type="match status" value="1"/>
</dbReference>
<dbReference type="Gene3D" id="2.60.40.2030">
    <property type="match status" value="1"/>
</dbReference>
<accession>A0A8J2XVK3</accession>
<dbReference type="Pfam" id="PF00722">
    <property type="entry name" value="Glyco_hydro_16"/>
    <property type="match status" value="1"/>
</dbReference>